<dbReference type="RefSeq" id="WP_171741193.1">
    <property type="nucleotide sequence ID" value="NZ_CP053435.1"/>
</dbReference>
<organism evidence="2 3">
    <name type="scientific">Spirosoma taeanense</name>
    <dbReference type="NCBI Taxonomy" id="2735870"/>
    <lineage>
        <taxon>Bacteria</taxon>
        <taxon>Pseudomonadati</taxon>
        <taxon>Bacteroidota</taxon>
        <taxon>Cytophagia</taxon>
        <taxon>Cytophagales</taxon>
        <taxon>Cytophagaceae</taxon>
        <taxon>Spirosoma</taxon>
    </lineage>
</organism>
<dbReference type="EMBL" id="CP053435">
    <property type="protein sequence ID" value="QJW91345.1"/>
    <property type="molecule type" value="Genomic_DNA"/>
</dbReference>
<proteinExistence type="predicted"/>
<feature type="chain" id="PRO_5026925246" description="TonB C-terminal domain-containing protein" evidence="1">
    <location>
        <begin position="21"/>
        <end position="115"/>
    </location>
</feature>
<keyword evidence="1" id="KW-0732">Signal</keyword>
<evidence type="ECO:0000256" key="1">
    <source>
        <dbReference type="SAM" id="SignalP"/>
    </source>
</evidence>
<dbReference type="Proteomes" id="UP000502756">
    <property type="component" value="Chromosome"/>
</dbReference>
<evidence type="ECO:0000313" key="2">
    <source>
        <dbReference type="EMBL" id="QJW91345.1"/>
    </source>
</evidence>
<reference evidence="2 3" key="1">
    <citation type="submission" date="2020-05" db="EMBL/GenBank/DDBJ databases">
        <title>Genome sequencing of Spirosoma sp. TS118.</title>
        <authorList>
            <person name="Lee J.-H."/>
            <person name="Jeong S."/>
            <person name="Zhao L."/>
            <person name="Jung J.-H."/>
            <person name="Kim M.-K."/>
            <person name="Lim S."/>
        </authorList>
    </citation>
    <scope>NUCLEOTIDE SEQUENCE [LARGE SCALE GENOMIC DNA]</scope>
    <source>
        <strain evidence="2 3">TS118</strain>
    </source>
</reference>
<evidence type="ECO:0008006" key="4">
    <source>
        <dbReference type="Google" id="ProtNLM"/>
    </source>
</evidence>
<gene>
    <name evidence="2" type="ORF">HNV11_19165</name>
</gene>
<keyword evidence="3" id="KW-1185">Reference proteome</keyword>
<name>A0A6M5YBF2_9BACT</name>
<dbReference type="KEGG" id="stae:HNV11_19165"/>
<dbReference type="AlphaFoldDB" id="A0A6M5YBF2"/>
<sequence length="115" mass="12995">MKKVLFFIALVGFLMTQAYATPAKIRKTKAPKANLEQQLSKYISYPDALKPAQQAGVVVIQFRINADNELCQLEVFSQNEQINNTLIRQLTGKRLNGYGGDAGELHTVRLRFRPE</sequence>
<protein>
    <recommendedName>
        <fullName evidence="4">TonB C-terminal domain-containing protein</fullName>
    </recommendedName>
</protein>
<feature type="signal peptide" evidence="1">
    <location>
        <begin position="1"/>
        <end position="20"/>
    </location>
</feature>
<evidence type="ECO:0000313" key="3">
    <source>
        <dbReference type="Proteomes" id="UP000502756"/>
    </source>
</evidence>
<dbReference type="Gene3D" id="3.30.1150.10">
    <property type="match status" value="1"/>
</dbReference>
<accession>A0A6M5YBF2</accession>